<dbReference type="AlphaFoldDB" id="A0A646NXT0"/>
<gene>
    <name evidence="3" type="ORF">FRT60_07500</name>
</gene>
<feature type="region of interest" description="Disordered" evidence="1">
    <location>
        <begin position="48"/>
        <end position="67"/>
    </location>
</feature>
<evidence type="ECO:0008006" key="5">
    <source>
        <dbReference type="Google" id="ProtNLM"/>
    </source>
</evidence>
<reference evidence="3 4" key="1">
    <citation type="submission" date="2019-08" db="EMBL/GenBank/DDBJ databases">
        <title>Pseudomonas haemolytica sp. nov. isolated from raw milk and skim milk concentrate.</title>
        <authorList>
            <person name="Hofmann K."/>
            <person name="Huptas C."/>
            <person name="Doll E."/>
            <person name="Scherer S."/>
            <person name="Wenning M."/>
        </authorList>
    </citation>
    <scope>NUCLEOTIDE SEQUENCE [LARGE SCALE GENOMIC DNA]</scope>
    <source>
        <strain evidence="3 4">DSM 108988</strain>
    </source>
</reference>
<keyword evidence="2" id="KW-0732">Signal</keyword>
<feature type="signal peptide" evidence="2">
    <location>
        <begin position="1"/>
        <end position="20"/>
    </location>
</feature>
<dbReference type="PROSITE" id="PS51257">
    <property type="entry name" value="PROKAR_LIPOPROTEIN"/>
    <property type="match status" value="1"/>
</dbReference>
<evidence type="ECO:0000256" key="2">
    <source>
        <dbReference type="SAM" id="SignalP"/>
    </source>
</evidence>
<accession>A0A646NXT0</accession>
<protein>
    <recommendedName>
        <fullName evidence="5">Lipoprotein</fullName>
    </recommendedName>
</protein>
<evidence type="ECO:0000313" key="3">
    <source>
        <dbReference type="EMBL" id="MRJ20185.1"/>
    </source>
</evidence>
<proteinExistence type="predicted"/>
<dbReference type="EMBL" id="VOIX01000003">
    <property type="protein sequence ID" value="MRJ20185.1"/>
    <property type="molecule type" value="Genomic_DNA"/>
</dbReference>
<comment type="caution">
    <text evidence="3">The sequence shown here is derived from an EMBL/GenBank/DDBJ whole genome shotgun (WGS) entry which is preliminary data.</text>
</comment>
<evidence type="ECO:0000313" key="4">
    <source>
        <dbReference type="Proteomes" id="UP000432048"/>
    </source>
</evidence>
<organism evidence="3 4">
    <name type="scientific">Pseudomonas haemolytica</name>
    <dbReference type="NCBI Taxonomy" id="2600065"/>
    <lineage>
        <taxon>Bacteria</taxon>
        <taxon>Pseudomonadati</taxon>
        <taxon>Pseudomonadota</taxon>
        <taxon>Gammaproteobacteria</taxon>
        <taxon>Pseudomonadales</taxon>
        <taxon>Pseudomonadaceae</taxon>
        <taxon>Pseudomonas</taxon>
    </lineage>
</organism>
<sequence length="67" mass="7015">MKYLAILIAFATLGACSAYSPGQSDPDIKVGGFQISCDAVPANQPGCYSAPPSKKPSEKINLQPDRS</sequence>
<feature type="chain" id="PRO_5025042820" description="Lipoprotein" evidence="2">
    <location>
        <begin position="21"/>
        <end position="67"/>
    </location>
</feature>
<evidence type="ECO:0000256" key="1">
    <source>
        <dbReference type="SAM" id="MobiDB-lite"/>
    </source>
</evidence>
<name>A0A646NXT0_9PSED</name>
<dbReference type="Proteomes" id="UP000432048">
    <property type="component" value="Unassembled WGS sequence"/>
</dbReference>